<feature type="transmembrane region" description="Helical" evidence="1">
    <location>
        <begin position="65"/>
        <end position="83"/>
    </location>
</feature>
<feature type="transmembrane region" description="Helical" evidence="1">
    <location>
        <begin position="24"/>
        <end position="45"/>
    </location>
</feature>
<accession>A0ABS5EWK7</accession>
<keyword evidence="3" id="KW-1185">Reference proteome</keyword>
<dbReference type="Proteomes" id="UP001196870">
    <property type="component" value="Unassembled WGS sequence"/>
</dbReference>
<gene>
    <name evidence="2" type="ORF">GXW71_09980</name>
</gene>
<proteinExistence type="predicted"/>
<keyword evidence="1" id="KW-0472">Membrane</keyword>
<protein>
    <submittedName>
        <fullName evidence="2">DUF1109 domain-containing protein</fullName>
    </submittedName>
</protein>
<feature type="transmembrane region" description="Helical" evidence="1">
    <location>
        <begin position="159"/>
        <end position="178"/>
    </location>
</feature>
<sequence length="213" mass="22166">MQTEELIAQLSSGLTPVRRLPGPWILAVRWLVVAIAVIALATAAFGLRRDLAARLADSSDLRQMIAAGLAGVLAAISALQLSFPDRSANWGLLPIPATGFWVGDLGWGCLRDLIESGFDRMNLETSVPCLAFILGFGLPLSLAMALLVRRAAPVRSLPVALLGGLAAASLTNVGMMMMHPVDAAATVLAWHGLGVLITVGGSALLGPRVMGSP</sequence>
<name>A0ABS5EWK7_9PROT</name>
<dbReference type="InterPro" id="IPR009495">
    <property type="entry name" value="NrsF"/>
</dbReference>
<comment type="caution">
    <text evidence="2">The sequence shown here is derived from an EMBL/GenBank/DDBJ whole genome shotgun (WGS) entry which is preliminary data.</text>
</comment>
<dbReference type="EMBL" id="JAAGBB010000010">
    <property type="protein sequence ID" value="MBR0664679.1"/>
    <property type="molecule type" value="Genomic_DNA"/>
</dbReference>
<organism evidence="2 3">
    <name type="scientific">Plastoroseomonas hellenica</name>
    <dbReference type="NCBI Taxonomy" id="2687306"/>
    <lineage>
        <taxon>Bacteria</taxon>
        <taxon>Pseudomonadati</taxon>
        <taxon>Pseudomonadota</taxon>
        <taxon>Alphaproteobacteria</taxon>
        <taxon>Acetobacterales</taxon>
        <taxon>Acetobacteraceae</taxon>
        <taxon>Plastoroseomonas</taxon>
    </lineage>
</organism>
<keyword evidence="1" id="KW-1133">Transmembrane helix</keyword>
<keyword evidence="1" id="KW-0812">Transmembrane</keyword>
<dbReference type="Pfam" id="PF06532">
    <property type="entry name" value="NrsF"/>
    <property type="match status" value="1"/>
</dbReference>
<dbReference type="RefSeq" id="WP_211852347.1">
    <property type="nucleotide sequence ID" value="NZ_JAAGBB010000010.1"/>
</dbReference>
<reference evidence="3" key="1">
    <citation type="journal article" date="2021" name="Syst. Appl. Microbiol.">
        <title>Roseomonas hellenica sp. nov., isolated from roots of wild-growing Alkanna tinctoria.</title>
        <authorList>
            <person name="Rat A."/>
            <person name="Naranjo H.D."/>
            <person name="Lebbe L."/>
            <person name="Cnockaert M."/>
            <person name="Krigas N."/>
            <person name="Grigoriadou K."/>
            <person name="Maloupa E."/>
            <person name="Willems A."/>
        </authorList>
    </citation>
    <scope>NUCLEOTIDE SEQUENCE [LARGE SCALE GENOMIC DNA]</scope>
    <source>
        <strain evidence="3">LMG 31523</strain>
    </source>
</reference>
<evidence type="ECO:0000313" key="3">
    <source>
        <dbReference type="Proteomes" id="UP001196870"/>
    </source>
</evidence>
<evidence type="ECO:0000256" key="1">
    <source>
        <dbReference type="SAM" id="Phobius"/>
    </source>
</evidence>
<feature type="transmembrane region" description="Helical" evidence="1">
    <location>
        <begin position="184"/>
        <end position="205"/>
    </location>
</feature>
<evidence type="ECO:0000313" key="2">
    <source>
        <dbReference type="EMBL" id="MBR0664679.1"/>
    </source>
</evidence>
<feature type="transmembrane region" description="Helical" evidence="1">
    <location>
        <begin position="125"/>
        <end position="147"/>
    </location>
</feature>